<feature type="compositionally biased region" description="Low complexity" evidence="1">
    <location>
        <begin position="231"/>
        <end position="246"/>
    </location>
</feature>
<reference evidence="2 3" key="1">
    <citation type="submission" date="2020-04" db="EMBL/GenBank/DDBJ databases">
        <title>Perkinsus olseni comparative genomics.</title>
        <authorList>
            <person name="Bogema D.R."/>
        </authorList>
    </citation>
    <scope>NUCLEOTIDE SEQUENCE [LARGE SCALE GENOMIC DNA]</scope>
    <source>
        <strain evidence="2">ATCC PRA-31</strain>
    </source>
</reference>
<evidence type="ECO:0000313" key="3">
    <source>
        <dbReference type="Proteomes" id="UP000572268"/>
    </source>
</evidence>
<proteinExistence type="predicted"/>
<dbReference type="AlphaFoldDB" id="A0A7J6MQ23"/>
<dbReference type="Proteomes" id="UP000572268">
    <property type="component" value="Unassembled WGS sequence"/>
</dbReference>
<comment type="caution">
    <text evidence="2">The sequence shown here is derived from an EMBL/GenBank/DDBJ whole genome shotgun (WGS) entry which is preliminary data.</text>
</comment>
<feature type="compositionally biased region" description="Polar residues" evidence="1">
    <location>
        <begin position="247"/>
        <end position="261"/>
    </location>
</feature>
<dbReference type="EMBL" id="JABANN010000046">
    <property type="protein sequence ID" value="KAF4673604.1"/>
    <property type="molecule type" value="Genomic_DNA"/>
</dbReference>
<feature type="compositionally biased region" description="Pro residues" evidence="1">
    <location>
        <begin position="218"/>
        <end position="230"/>
    </location>
</feature>
<accession>A0A7J6MQ23</accession>
<evidence type="ECO:0000256" key="1">
    <source>
        <dbReference type="SAM" id="MobiDB-lite"/>
    </source>
</evidence>
<dbReference type="SUPFAM" id="SSF52047">
    <property type="entry name" value="RNI-like"/>
    <property type="match status" value="1"/>
</dbReference>
<name>A0A7J6MQ23_PEROL</name>
<protein>
    <submittedName>
        <fullName evidence="2">Uncharacterized protein</fullName>
    </submittedName>
</protein>
<organism evidence="2 3">
    <name type="scientific">Perkinsus olseni</name>
    <name type="common">Perkinsus atlanticus</name>
    <dbReference type="NCBI Taxonomy" id="32597"/>
    <lineage>
        <taxon>Eukaryota</taxon>
        <taxon>Sar</taxon>
        <taxon>Alveolata</taxon>
        <taxon>Perkinsozoa</taxon>
        <taxon>Perkinsea</taxon>
        <taxon>Perkinsida</taxon>
        <taxon>Perkinsidae</taxon>
        <taxon>Perkinsus</taxon>
    </lineage>
</organism>
<evidence type="ECO:0000313" key="2">
    <source>
        <dbReference type="EMBL" id="KAF4673604.1"/>
    </source>
</evidence>
<sequence>MAVSIPDLEQQIADLEAELGQVASLLGASVDSVQYEDLDRADDLKGRRGKGSPSKAKDLESLLNAELSPNSSSASTTIDNCWDPALSLVAPPTRPLPQGPELFADLGGIGPGDVVVLLHSLLQNEETSSLPIQVAEKLFEASIPIIPDLDGPALGALVVVAERNKSMLAVHPKILSELAGAVAAQVSLLGPLLRPEILSTIAGSFASLEAAAAQAGPPGTPPGGPTPLRPGTPVSSAPVSPTASTSILHTPTSTKSLGIGPNSSGPLGISWRSGLSRALLANLEDIEISTLSQCLFNLVVSPTPPPMNALGVSSKLPASLRLILDRASHALPSARMDAGSASLMVSVFSTPAVDDVNCATKMARKMCEAPDLNSGHLEEIATATCSHWKFTYAARRKILPLICNRVEASSEFSSPRLVALLAATCAPPHTPMPGGRQHPSGDDLHGLVQSASLLRLCAKHAADAMVSVGPSGVPGGTAWVVKDVIDVANYVAASMEADDCPDKASGSIFLHHLVDWLESNLVVPTNGVHSSAAMAPGGVYDQLSRARSLWQIIRAVACLPEVDQPLVTALANMTEKAVKNSAARPADTQQLAKHLARLLTNRARASGAVTGQGIAIAGGGSVSLWTTLTDRIVRGQGPISVPGAIRALMSLGTTHDSLVSKRPLTKLERASDVEELAEAIALATDPRSNTCKRLFAEKRSLYESDAKAIFAVLSASAVTAAEHGTGSPEATMLLRQHRQRILDLPEDQAPSWRRMLVWLCLLPSDTAALNVLRKGMVEARGKEKIVPSGVQRVREAITLLGYSSESVTTDYVVDGVVNADMALPQYMTAIVVEPDALFNVHTKRYQKTGWTVLRAKALQQKGWQVIGPVVPESFRAEEASVDSKQPGSLVQFLNEQLNDVPYDALVTVDGEMDREELSKSVGGMGLGVGVGTKLMPGGQRIKNLVVTNCKMPLVAKILLTTLRLGTTVDTITLRNLGLTDNMTDVLSEFIMTYVLRHPTLSLDLSENHLTDVCANRLLTAVSTGASGARVSLWLGGNCIKDAEKIASFDSTGVQGGSEILVKVEDSMDGANGDFTSESRSVVTLCGDFTFSVTTTPTNMMFPGMMAPPPKEYIAPKYKAPLRAIGFALSIYLMIRLGDELEMPENPRQ</sequence>
<gene>
    <name evidence="2" type="ORF">FOL46_006828</name>
</gene>
<feature type="region of interest" description="Disordered" evidence="1">
    <location>
        <begin position="212"/>
        <end position="261"/>
    </location>
</feature>